<evidence type="ECO:0000313" key="9">
    <source>
        <dbReference type="EMBL" id="TWF56840.1"/>
    </source>
</evidence>
<dbReference type="PANTHER" id="PTHR43102">
    <property type="entry name" value="SLR1143 PROTEIN"/>
    <property type="match status" value="1"/>
</dbReference>
<evidence type="ECO:0000256" key="1">
    <source>
        <dbReference type="ARBA" id="ARBA00000085"/>
    </source>
</evidence>
<dbReference type="GO" id="GO:0005524">
    <property type="term" value="F:ATP binding"/>
    <property type="evidence" value="ECO:0007669"/>
    <property type="project" value="UniProtKB-KW"/>
</dbReference>
<dbReference type="Proteomes" id="UP000320653">
    <property type="component" value="Unassembled WGS sequence"/>
</dbReference>
<evidence type="ECO:0000313" key="10">
    <source>
        <dbReference type="Proteomes" id="UP000320653"/>
    </source>
</evidence>
<evidence type="ECO:0000256" key="3">
    <source>
        <dbReference type="ARBA" id="ARBA00022553"/>
    </source>
</evidence>
<evidence type="ECO:0000259" key="8">
    <source>
        <dbReference type="PROSITE" id="PS50113"/>
    </source>
</evidence>
<dbReference type="Gene3D" id="3.30.450.20">
    <property type="entry name" value="PAS domain"/>
    <property type="match status" value="1"/>
</dbReference>
<protein>
    <recommendedName>
        <fullName evidence="2">histidine kinase</fullName>
        <ecNumber evidence="2">2.7.13.3</ecNumber>
    </recommendedName>
</protein>
<dbReference type="SMART" id="SM00065">
    <property type="entry name" value="GAF"/>
    <property type="match status" value="2"/>
</dbReference>
<evidence type="ECO:0000256" key="5">
    <source>
        <dbReference type="ARBA" id="ARBA00022741"/>
    </source>
</evidence>
<dbReference type="InterPro" id="IPR036890">
    <property type="entry name" value="HATPase_C_sf"/>
</dbReference>
<reference evidence="9 10" key="1">
    <citation type="submission" date="2019-06" db="EMBL/GenBank/DDBJ databases">
        <title>Sorghum-associated microbial communities from plants grown in Nebraska, USA.</title>
        <authorList>
            <person name="Schachtman D."/>
        </authorList>
    </citation>
    <scope>NUCLEOTIDE SEQUENCE [LARGE SCALE GENOMIC DNA]</scope>
    <source>
        <strain evidence="9 10">1225</strain>
    </source>
</reference>
<keyword evidence="10" id="KW-1185">Reference proteome</keyword>
<keyword evidence="4" id="KW-0808">Transferase</keyword>
<dbReference type="Pfam" id="PF01590">
    <property type="entry name" value="GAF"/>
    <property type="match status" value="2"/>
</dbReference>
<dbReference type="Pfam" id="PF07536">
    <property type="entry name" value="HWE_HK"/>
    <property type="match status" value="1"/>
</dbReference>
<keyword evidence="6 9" id="KW-0418">Kinase</keyword>
<dbReference type="SUPFAM" id="SSF55785">
    <property type="entry name" value="PYP-like sensor domain (PAS domain)"/>
    <property type="match status" value="1"/>
</dbReference>
<name>A0A561R2J9_9HYPH</name>
<gene>
    <name evidence="9" type="ORF">FHW37_102479</name>
</gene>
<dbReference type="Gene3D" id="3.30.450.40">
    <property type="match status" value="2"/>
</dbReference>
<evidence type="ECO:0000256" key="4">
    <source>
        <dbReference type="ARBA" id="ARBA00022679"/>
    </source>
</evidence>
<keyword evidence="3" id="KW-0597">Phosphoprotein</keyword>
<sequence length="657" mass="71699">MLDRLEALAAYDILNSPAEAEFDGIVQIATALCKTPVALISLVEADRQWFKARVGFEACETPISQSVCRHALSGTDLLVIPDLTADPRTRDNTLVTEEPHIRFYAGAPLITPDNVIIGSLCVIDTVPRPQGLEPEQREGLRALAAQVIVLFEARKLSQRKDDLFRRQKSLTANMRASANETLAAQEAGGIGTFEVDIASGILKPSPTFCRIFHVPVAASYPAAMLEAKIVSGDQGAQSNDSSRADASAALEVEYRIQTDLGIRWISRTASFVRDEAGRPVKMIGAVKDITIIKRAAARVQALLDLGDRLSHLTDTESMAMAAADLMAKALDATRAGFGIVNMAEETVVMQPEWTAPGVSSVVGLHHFRDYGSFINDLKIGNPVVIPDVTQDPRTSANAQALLDIDIRVLVNVPIMDQGRFSLVVFVHHNHPYAWSGEELAFLRSFGDRIQSAIARVHAEAEQQVLQRELGHRLKNTLAMVQAIAAQTLRPVKEREHVHAFERRLHALSSAHEILLERNWSSAPVVNVIDRTLDRLAVRDRVDVDGSPVTFGPKGTLSLSLVLHELATNAVKYGSLSGLNGRVAIGWHVEGRGDQAVFRFTWKESNGPLVAEPENKGFGSKLIRMGLAGTGGVDVRYEPSGLIVEMWALLSQLQQADF</sequence>
<dbReference type="EC" id="2.7.13.3" evidence="2"/>
<dbReference type="InterPro" id="IPR000700">
    <property type="entry name" value="PAS-assoc_C"/>
</dbReference>
<dbReference type="InterPro" id="IPR029016">
    <property type="entry name" value="GAF-like_dom_sf"/>
</dbReference>
<dbReference type="Gene3D" id="3.30.565.10">
    <property type="entry name" value="Histidine kinase-like ATPase, C-terminal domain"/>
    <property type="match status" value="1"/>
</dbReference>
<dbReference type="EMBL" id="VIWP01000002">
    <property type="protein sequence ID" value="TWF56840.1"/>
    <property type="molecule type" value="Genomic_DNA"/>
</dbReference>
<dbReference type="InterPro" id="IPR003018">
    <property type="entry name" value="GAF"/>
</dbReference>
<proteinExistence type="predicted"/>
<evidence type="ECO:0000256" key="6">
    <source>
        <dbReference type="ARBA" id="ARBA00022777"/>
    </source>
</evidence>
<dbReference type="SUPFAM" id="SSF55781">
    <property type="entry name" value="GAF domain-like"/>
    <property type="match status" value="2"/>
</dbReference>
<dbReference type="PANTHER" id="PTHR43102:SF2">
    <property type="entry name" value="GAF DOMAIN-CONTAINING PROTEIN"/>
    <property type="match status" value="1"/>
</dbReference>
<dbReference type="InterPro" id="IPR035965">
    <property type="entry name" value="PAS-like_dom_sf"/>
</dbReference>
<comment type="catalytic activity">
    <reaction evidence="1">
        <text>ATP + protein L-histidine = ADP + protein N-phospho-L-histidine.</text>
        <dbReference type="EC" id="2.7.13.3"/>
    </reaction>
</comment>
<evidence type="ECO:0000256" key="2">
    <source>
        <dbReference type="ARBA" id="ARBA00012438"/>
    </source>
</evidence>
<dbReference type="GO" id="GO:0004673">
    <property type="term" value="F:protein histidine kinase activity"/>
    <property type="evidence" value="ECO:0007669"/>
    <property type="project" value="UniProtKB-EC"/>
</dbReference>
<dbReference type="PROSITE" id="PS50113">
    <property type="entry name" value="PAC"/>
    <property type="match status" value="1"/>
</dbReference>
<dbReference type="AlphaFoldDB" id="A0A561R2J9"/>
<keyword evidence="7" id="KW-0067">ATP-binding</keyword>
<evidence type="ECO:0000256" key="7">
    <source>
        <dbReference type="ARBA" id="ARBA00022840"/>
    </source>
</evidence>
<feature type="domain" description="PAC" evidence="8">
    <location>
        <begin position="248"/>
        <end position="301"/>
    </location>
</feature>
<dbReference type="SMART" id="SM00911">
    <property type="entry name" value="HWE_HK"/>
    <property type="match status" value="1"/>
</dbReference>
<accession>A0A561R2J9</accession>
<organism evidence="9 10">
    <name type="scientific">Neorhizobium alkalisoli</name>
    <dbReference type="NCBI Taxonomy" id="528178"/>
    <lineage>
        <taxon>Bacteria</taxon>
        <taxon>Pseudomonadati</taxon>
        <taxon>Pseudomonadota</taxon>
        <taxon>Alphaproteobacteria</taxon>
        <taxon>Hyphomicrobiales</taxon>
        <taxon>Rhizobiaceae</taxon>
        <taxon>Rhizobium/Agrobacterium group</taxon>
        <taxon>Neorhizobium</taxon>
    </lineage>
</organism>
<keyword evidence="5" id="KW-0547">Nucleotide-binding</keyword>
<dbReference type="InterPro" id="IPR011102">
    <property type="entry name" value="Sig_transdc_His_kinase_HWE"/>
</dbReference>
<comment type="caution">
    <text evidence="9">The sequence shown here is derived from an EMBL/GenBank/DDBJ whole genome shotgun (WGS) entry which is preliminary data.</text>
</comment>